<evidence type="ECO:0000259" key="5">
    <source>
        <dbReference type="SMART" id="SM00479"/>
    </source>
</evidence>
<reference evidence="6" key="1">
    <citation type="submission" date="2020-05" db="EMBL/GenBank/DDBJ databases">
        <title>Mycena genomes resolve the evolution of fungal bioluminescence.</title>
        <authorList>
            <person name="Tsai I.J."/>
        </authorList>
    </citation>
    <scope>NUCLEOTIDE SEQUENCE</scope>
    <source>
        <strain evidence="6">171206Taipei</strain>
    </source>
</reference>
<name>A0A8H6VV79_9AGAR</name>
<proteinExistence type="predicted"/>
<accession>A0A8H6VV79</accession>
<keyword evidence="4" id="KW-0472">Membrane</keyword>
<dbReference type="OrthoDB" id="448399at2759"/>
<evidence type="ECO:0000313" key="6">
    <source>
        <dbReference type="EMBL" id="KAF7295112.1"/>
    </source>
</evidence>
<dbReference type="RefSeq" id="XP_037216475.1">
    <property type="nucleotide sequence ID" value="XM_037367081.1"/>
</dbReference>
<keyword evidence="4" id="KW-0812">Transmembrane</keyword>
<dbReference type="GO" id="GO:0000175">
    <property type="term" value="F:3'-5'-RNA exonuclease activity"/>
    <property type="evidence" value="ECO:0007669"/>
    <property type="project" value="InterPro"/>
</dbReference>
<keyword evidence="4" id="KW-1133">Transmembrane helix</keyword>
<evidence type="ECO:0000256" key="3">
    <source>
        <dbReference type="ARBA" id="ARBA00022839"/>
    </source>
</evidence>
<feature type="domain" description="Exonuclease" evidence="5">
    <location>
        <begin position="61"/>
        <end position="265"/>
    </location>
</feature>
<evidence type="ECO:0000256" key="2">
    <source>
        <dbReference type="ARBA" id="ARBA00022801"/>
    </source>
</evidence>
<gene>
    <name evidence="6" type="ORF">MIND_01049600</name>
</gene>
<dbReference type="CDD" id="cd06133">
    <property type="entry name" value="ERI-1_3'hExo_like"/>
    <property type="match status" value="1"/>
</dbReference>
<keyword evidence="3 6" id="KW-0269">Exonuclease</keyword>
<dbReference type="InterPro" id="IPR012337">
    <property type="entry name" value="RNaseH-like_sf"/>
</dbReference>
<evidence type="ECO:0000256" key="1">
    <source>
        <dbReference type="ARBA" id="ARBA00022722"/>
    </source>
</evidence>
<protein>
    <submittedName>
        <fullName evidence="6">Exonuclease domain-containing protein</fullName>
    </submittedName>
</protein>
<dbReference type="InterPro" id="IPR036397">
    <property type="entry name" value="RNaseH_sf"/>
</dbReference>
<dbReference type="GO" id="GO:0003676">
    <property type="term" value="F:nucleic acid binding"/>
    <property type="evidence" value="ECO:0007669"/>
    <property type="project" value="InterPro"/>
</dbReference>
<keyword evidence="7" id="KW-1185">Reference proteome</keyword>
<sequence>MSSSWPLWVCLLFLPFIYLCYAYLNRPLKFRQLISSPPPGRSVVPKPVTSAVTKIKQPYDVFLVSDFEATCEEGKDFMYPNEIIEFPVFLMKWKDKTENDHASQLEIAAEFHSFVRPSWRPQLSAFCTGLTNITQEKVDAAPDFPRVLDSLRSFLMKQGVIDKFGRRKLKYCWCTDGPWDISHFVVKQAFISRASEWLAGDFVDVRQLVRLHSGTKSDAPKGRLNIPAQLKTLGLEPFIGRQHSGADDARNLGRILTELAVEGVQLRPNTSVNLRRRWPWMGKFGQVLEDHI</sequence>
<evidence type="ECO:0000313" key="7">
    <source>
        <dbReference type="Proteomes" id="UP000636479"/>
    </source>
</evidence>
<dbReference type="SUPFAM" id="SSF53098">
    <property type="entry name" value="Ribonuclease H-like"/>
    <property type="match status" value="1"/>
</dbReference>
<dbReference type="GeneID" id="59349597"/>
<keyword evidence="2" id="KW-0378">Hydrolase</keyword>
<dbReference type="Pfam" id="PF00929">
    <property type="entry name" value="RNase_T"/>
    <property type="match status" value="1"/>
</dbReference>
<dbReference type="InterPro" id="IPR051274">
    <property type="entry name" value="3-5_Exoribonuclease"/>
</dbReference>
<dbReference type="Gene3D" id="3.30.420.10">
    <property type="entry name" value="Ribonuclease H-like superfamily/Ribonuclease H"/>
    <property type="match status" value="1"/>
</dbReference>
<dbReference type="SMART" id="SM00479">
    <property type="entry name" value="EXOIII"/>
    <property type="match status" value="1"/>
</dbReference>
<dbReference type="PANTHER" id="PTHR23044:SF61">
    <property type="entry name" value="3'-5' EXORIBONUCLEASE 1-RELATED"/>
    <property type="match status" value="1"/>
</dbReference>
<evidence type="ECO:0000256" key="4">
    <source>
        <dbReference type="SAM" id="Phobius"/>
    </source>
</evidence>
<dbReference type="EMBL" id="JACAZF010000009">
    <property type="protein sequence ID" value="KAF7295112.1"/>
    <property type="molecule type" value="Genomic_DNA"/>
</dbReference>
<dbReference type="Proteomes" id="UP000636479">
    <property type="component" value="Unassembled WGS sequence"/>
</dbReference>
<comment type="caution">
    <text evidence="6">The sequence shown here is derived from an EMBL/GenBank/DDBJ whole genome shotgun (WGS) entry which is preliminary data.</text>
</comment>
<feature type="transmembrane region" description="Helical" evidence="4">
    <location>
        <begin position="6"/>
        <end position="24"/>
    </location>
</feature>
<dbReference type="InterPro" id="IPR013520">
    <property type="entry name" value="Ribonucl_H"/>
</dbReference>
<dbReference type="InterPro" id="IPR047201">
    <property type="entry name" value="ERI-1_3'hExo-like"/>
</dbReference>
<keyword evidence="1" id="KW-0540">Nuclease</keyword>
<organism evidence="6 7">
    <name type="scientific">Mycena indigotica</name>
    <dbReference type="NCBI Taxonomy" id="2126181"/>
    <lineage>
        <taxon>Eukaryota</taxon>
        <taxon>Fungi</taxon>
        <taxon>Dikarya</taxon>
        <taxon>Basidiomycota</taxon>
        <taxon>Agaricomycotina</taxon>
        <taxon>Agaricomycetes</taxon>
        <taxon>Agaricomycetidae</taxon>
        <taxon>Agaricales</taxon>
        <taxon>Marasmiineae</taxon>
        <taxon>Mycenaceae</taxon>
        <taxon>Mycena</taxon>
    </lineage>
</organism>
<dbReference type="PANTHER" id="PTHR23044">
    <property type="entry name" value="3'-5' EXONUCLEASE ERI1-RELATED"/>
    <property type="match status" value="1"/>
</dbReference>
<dbReference type="AlphaFoldDB" id="A0A8H6VV79"/>